<evidence type="ECO:0000313" key="3">
    <source>
        <dbReference type="EMBL" id="KAE8263598.1"/>
    </source>
</evidence>
<dbReference type="PANTHER" id="PTHR35560:SF3">
    <property type="entry name" value="PEPTIDASE S9 PROLYL OLIGOPEPTIDASE CATALYTIC DOMAIN-CONTAINING PROTEIN"/>
    <property type="match status" value="1"/>
</dbReference>
<dbReference type="Proteomes" id="UP000077671">
    <property type="component" value="Unassembled WGS sequence"/>
</dbReference>
<dbReference type="SUPFAM" id="SSF53474">
    <property type="entry name" value="alpha/beta-Hydrolases"/>
    <property type="match status" value="1"/>
</dbReference>
<keyword evidence="1" id="KW-0732">Signal</keyword>
<evidence type="ECO:0000313" key="5">
    <source>
        <dbReference type="Proteomes" id="UP000836402"/>
    </source>
</evidence>
<reference evidence="3" key="1">
    <citation type="submission" date="2016-04" db="EMBL/GenBank/DDBJ databases">
        <authorList>
            <person name="Nguyen H.D."/>
            <person name="Kesanakurti P."/>
            <person name="Cullis J."/>
            <person name="Levesque C.A."/>
            <person name="Hambleton S."/>
        </authorList>
    </citation>
    <scope>NUCLEOTIDE SEQUENCE</scope>
    <source>
        <strain evidence="3">DAOMC 238032</strain>
    </source>
</reference>
<proteinExistence type="predicted"/>
<dbReference type="InterPro" id="IPR029058">
    <property type="entry name" value="AB_hydrolase_fold"/>
</dbReference>
<reference evidence="2" key="3">
    <citation type="submission" date="2020-10" db="EMBL/GenBank/DDBJ databases">
        <authorList>
            <person name="Sedaghatjoo S."/>
        </authorList>
    </citation>
    <scope>NUCLEOTIDE SEQUENCE</scope>
    <source>
        <strain evidence="2">AZH3</strain>
    </source>
</reference>
<dbReference type="Proteomes" id="UP000836402">
    <property type="component" value="Unassembled WGS sequence"/>
</dbReference>
<keyword evidence="5" id="KW-1185">Reference proteome</keyword>
<dbReference type="PROSITE" id="PS51257">
    <property type="entry name" value="PROKAR_LIPOPROTEIN"/>
    <property type="match status" value="1"/>
</dbReference>
<comment type="caution">
    <text evidence="3">The sequence shown here is derived from an EMBL/GenBank/DDBJ whole genome shotgun (WGS) entry which is preliminary data.</text>
</comment>
<evidence type="ECO:0000313" key="4">
    <source>
        <dbReference type="Proteomes" id="UP000077671"/>
    </source>
</evidence>
<organism evidence="3 4">
    <name type="scientific">Tilletia caries</name>
    <name type="common">wheat bunt fungus</name>
    <dbReference type="NCBI Taxonomy" id="13290"/>
    <lineage>
        <taxon>Eukaryota</taxon>
        <taxon>Fungi</taxon>
        <taxon>Dikarya</taxon>
        <taxon>Basidiomycota</taxon>
        <taxon>Ustilaginomycotina</taxon>
        <taxon>Exobasidiomycetes</taxon>
        <taxon>Tilletiales</taxon>
        <taxon>Tilletiaceae</taxon>
        <taxon>Tilletia</taxon>
    </lineage>
</organism>
<evidence type="ECO:0000313" key="2">
    <source>
        <dbReference type="EMBL" id="CAD6955919.1"/>
    </source>
</evidence>
<protein>
    <submittedName>
        <fullName evidence="3">Uncharacterized protein</fullName>
    </submittedName>
</protein>
<dbReference type="PANTHER" id="PTHR35560">
    <property type="entry name" value="BLL0132 PROTEIN"/>
    <property type="match status" value="1"/>
</dbReference>
<sequence length="410" mass="43852">MRFTSTLATVLGSSLLLALSIGTTAAQAGSGCTTQVNTVKGSVRSYSMVGLPDVPHSQAWGWSRLAAGNTEICLANLLRSERIFPGSSLTVPIYESNDVDRSQVTRVVLGLQAKGADGWHYWTNLANTRNKAWGNNAAFDKSKVSIVLPQFLREVDQQAGAAVSSDIWWNTDTYGYGGSGVGPAGSGASELSTLDAIDGTIRWIEARYPKVQRIVIVGHSLGAQLIQRYGLLRKDGQSTRARLDYVIMNSGSFAYPLTTRPVAVNTDTCSGFDTWPYGFAAPTSVPAYSAADVARLGRKGLTTRFATKNVHIVLGADDYASGTSRCEPLAQGSYHLSRGRFYTAAFINATGNTAAYAAAGGNTRYKSSVPRGQAGLPSTWTYDIVPGCGHVQECMYQSPLGIKRIMLDGF</sequence>
<dbReference type="Gene3D" id="3.40.50.1820">
    <property type="entry name" value="alpha/beta hydrolase"/>
    <property type="match status" value="1"/>
</dbReference>
<dbReference type="AlphaFoldDB" id="A0A177VF62"/>
<reference evidence="3" key="2">
    <citation type="journal article" date="2019" name="IMA Fungus">
        <title>Genome sequencing and comparison of five Tilletia species to identify candidate genes for the detection of regulated species infecting wheat.</title>
        <authorList>
            <person name="Nguyen H.D.T."/>
            <person name="Sultana T."/>
            <person name="Kesanakurti P."/>
            <person name="Hambleton S."/>
        </authorList>
    </citation>
    <scope>NUCLEOTIDE SEQUENCE</scope>
    <source>
        <strain evidence="3">DAOMC 238032</strain>
    </source>
</reference>
<evidence type="ECO:0000256" key="1">
    <source>
        <dbReference type="SAM" id="SignalP"/>
    </source>
</evidence>
<dbReference type="EMBL" id="CAJHJG010006263">
    <property type="protein sequence ID" value="CAD6955919.1"/>
    <property type="molecule type" value="Genomic_DNA"/>
</dbReference>
<name>A0A177VF62_9BASI</name>
<gene>
    <name evidence="3" type="ORF">A4X03_0g1566</name>
    <name evidence="2" type="ORF">JKIAZH3_G4168</name>
</gene>
<feature type="chain" id="PRO_5044550329" evidence="1">
    <location>
        <begin position="27"/>
        <end position="410"/>
    </location>
</feature>
<feature type="signal peptide" evidence="1">
    <location>
        <begin position="1"/>
        <end position="26"/>
    </location>
</feature>
<accession>A0A177VF62</accession>
<dbReference type="EMBL" id="LWDD02000129">
    <property type="protein sequence ID" value="KAE8263598.1"/>
    <property type="molecule type" value="Genomic_DNA"/>
</dbReference>